<comment type="caution">
    <text evidence="3">The sequence shown here is derived from an EMBL/GenBank/DDBJ whole genome shotgun (WGS) entry which is preliminary data.</text>
</comment>
<dbReference type="GO" id="GO:0004827">
    <property type="term" value="F:proline-tRNA ligase activity"/>
    <property type="evidence" value="ECO:0007669"/>
    <property type="project" value="InterPro"/>
</dbReference>
<dbReference type="InterPro" id="IPR004154">
    <property type="entry name" value="Anticodon-bd"/>
</dbReference>
<dbReference type="AlphaFoldDB" id="A0A8X8D6B7"/>
<dbReference type="GO" id="GO:0006433">
    <property type="term" value="P:prolyl-tRNA aminoacylation"/>
    <property type="evidence" value="ECO:0007669"/>
    <property type="project" value="InterPro"/>
</dbReference>
<reference evidence="3" key="1">
    <citation type="journal article" date="2020" name="bioRxiv">
        <title>Hybrid origin of Populus tomentosa Carr. identified through genome sequencing and phylogenomic analysis.</title>
        <authorList>
            <person name="An X."/>
            <person name="Gao K."/>
            <person name="Chen Z."/>
            <person name="Li J."/>
            <person name="Yang X."/>
            <person name="Yang X."/>
            <person name="Zhou J."/>
            <person name="Guo T."/>
            <person name="Zhao T."/>
            <person name="Huang S."/>
            <person name="Miao D."/>
            <person name="Khan W.U."/>
            <person name="Rao P."/>
            <person name="Ye M."/>
            <person name="Lei B."/>
            <person name="Liao W."/>
            <person name="Wang J."/>
            <person name="Ji L."/>
            <person name="Li Y."/>
            <person name="Guo B."/>
            <person name="Mustafa N.S."/>
            <person name="Li S."/>
            <person name="Yun Q."/>
            <person name="Keller S.R."/>
            <person name="Mao J."/>
            <person name="Zhang R."/>
            <person name="Strauss S.H."/>
        </authorList>
    </citation>
    <scope>NUCLEOTIDE SEQUENCE</scope>
    <source>
        <strain evidence="3">GM15</strain>
        <tissue evidence="3">Leaf</tissue>
    </source>
</reference>
<dbReference type="GO" id="GO:0017101">
    <property type="term" value="C:aminoacyl-tRNA synthetase multienzyme complex"/>
    <property type="evidence" value="ECO:0007669"/>
    <property type="project" value="TreeGrafter"/>
</dbReference>
<feature type="signal peptide" evidence="1">
    <location>
        <begin position="1"/>
        <end position="35"/>
    </location>
</feature>
<dbReference type="GO" id="GO:0005739">
    <property type="term" value="C:mitochondrion"/>
    <property type="evidence" value="ECO:0007669"/>
    <property type="project" value="TreeGrafter"/>
</dbReference>
<dbReference type="InterPro" id="IPR002314">
    <property type="entry name" value="aa-tRNA-synt_IIb"/>
</dbReference>
<keyword evidence="4" id="KW-1185">Reference proteome</keyword>
<dbReference type="Pfam" id="PF09180">
    <property type="entry name" value="ProRS-C_1"/>
    <property type="match status" value="1"/>
</dbReference>
<dbReference type="OrthoDB" id="1350766at2759"/>
<dbReference type="Pfam" id="PF00587">
    <property type="entry name" value="tRNA-synt_2b"/>
    <property type="match status" value="1"/>
</dbReference>
<proteinExistence type="predicted"/>
<feature type="domain" description="Proline-tRNA ligase class II C-terminal" evidence="2">
    <location>
        <begin position="447"/>
        <end position="511"/>
    </location>
</feature>
<dbReference type="Proteomes" id="UP000886885">
    <property type="component" value="Chromosome 4D"/>
</dbReference>
<evidence type="ECO:0000313" key="3">
    <source>
        <dbReference type="EMBL" id="KAG6777319.1"/>
    </source>
</evidence>
<dbReference type="SMART" id="SM00946">
    <property type="entry name" value="ProRS-C_1"/>
    <property type="match status" value="1"/>
</dbReference>
<organism evidence="3 4">
    <name type="scientific">Populus tomentosa</name>
    <name type="common">Chinese white poplar</name>
    <dbReference type="NCBI Taxonomy" id="118781"/>
    <lineage>
        <taxon>Eukaryota</taxon>
        <taxon>Viridiplantae</taxon>
        <taxon>Streptophyta</taxon>
        <taxon>Embryophyta</taxon>
        <taxon>Tracheophyta</taxon>
        <taxon>Spermatophyta</taxon>
        <taxon>Magnoliopsida</taxon>
        <taxon>eudicotyledons</taxon>
        <taxon>Gunneridae</taxon>
        <taxon>Pentapetalae</taxon>
        <taxon>rosids</taxon>
        <taxon>fabids</taxon>
        <taxon>Malpighiales</taxon>
        <taxon>Salicaceae</taxon>
        <taxon>Saliceae</taxon>
        <taxon>Populus</taxon>
    </lineage>
</organism>
<dbReference type="Pfam" id="PF03129">
    <property type="entry name" value="HGTP_anticodon"/>
    <property type="match status" value="1"/>
</dbReference>
<dbReference type="PANTHER" id="PTHR43382">
    <property type="entry name" value="PROLYL-TRNA SYNTHETASE"/>
    <property type="match status" value="1"/>
</dbReference>
<evidence type="ECO:0000259" key="2">
    <source>
        <dbReference type="SMART" id="SM00946"/>
    </source>
</evidence>
<dbReference type="PANTHER" id="PTHR43382:SF3">
    <property type="entry name" value="PROLINE--TRNA LIGASE, CHLOROPLASTIC_MITOCHONDRIAL"/>
    <property type="match status" value="1"/>
</dbReference>
<dbReference type="GO" id="GO:0005524">
    <property type="term" value="F:ATP binding"/>
    <property type="evidence" value="ECO:0007669"/>
    <property type="project" value="InterPro"/>
</dbReference>
<evidence type="ECO:0000313" key="4">
    <source>
        <dbReference type="Proteomes" id="UP000886885"/>
    </source>
</evidence>
<keyword evidence="1" id="KW-0732">Signal</keyword>
<dbReference type="GO" id="GO:0009570">
    <property type="term" value="C:chloroplast stroma"/>
    <property type="evidence" value="ECO:0007669"/>
    <property type="project" value="TreeGrafter"/>
</dbReference>
<accession>A0A8X8D6B7</accession>
<dbReference type="InterPro" id="IPR016061">
    <property type="entry name" value="Pro-tRNA_ligase_II_C"/>
</dbReference>
<gene>
    <name evidence="3" type="ORF">POTOM_017138</name>
</gene>
<evidence type="ECO:0000256" key="1">
    <source>
        <dbReference type="SAM" id="SignalP"/>
    </source>
</evidence>
<name>A0A8X8D6B7_POPTO</name>
<feature type="chain" id="PRO_5036498684" description="Proline-tRNA ligase class II C-terminal domain-containing protein" evidence="1">
    <location>
        <begin position="36"/>
        <end position="588"/>
    </location>
</feature>
<dbReference type="InterPro" id="IPR004499">
    <property type="entry name" value="Pro-tRNA-ligase_IIa_arc-type"/>
</dbReference>
<dbReference type="EMBL" id="JAAWWB010000008">
    <property type="protein sequence ID" value="KAG6777319.1"/>
    <property type="molecule type" value="Genomic_DNA"/>
</dbReference>
<protein>
    <recommendedName>
        <fullName evidence="2">Proline-tRNA ligase class II C-terminal domain-containing protein</fullName>
    </recommendedName>
</protein>
<sequence length="588" mass="65956">MLGVLTTLLMLNLQIMVRFVVPWLLVPMVMPSGKAGSHSVSSFFWVLALQDCSKVKFKETGHSNAYFPQVCFVGLYQYSFIEKEASHVEGFSPELALVTITGGKELEEKLVWVNITRSEMRTKPFARTLEFLWQEGHTAHANPEEAENEALQMIGVYTKFIYEQAAIPVITGRKSKVGTLAGADRTYTIEAMMGDQKASQAGTSHSLGQNFSRAFGTQPLVYDEGEREPMCLVLIICKKTIVFEVSCTKAWLMLATQLGCTAVMRVKQTKKRNIKRRLYDNMEFYFNKACLVHKRMPPYIGIFMDEIGERQHVWQTSWAIVMTHGEDSGLMLPPKLAPIKVVIVPICRKEDEKTGVLKTASSVKENLQSAGIKVKLDDMDQGTPGWKFNFCEMKERCSWKASKSVGISMEPSILEAYAKDKVDEIQSSLLGRATSFRDSNIVDVGSYDEVKAAISLGKWARGPWSASDVDEQGVKEETGATIRCFPFKQPQGTKTCLMTGGKPAEEVAIFAHIESWPPSDIQMVLFGRGRLPMVGPLVQIMHMRCRQVSWINHDFIILVRVLSTPSLVDSTLPFGESQKFENRVPRSE</sequence>